<evidence type="ECO:0008006" key="4">
    <source>
        <dbReference type="Google" id="ProtNLM"/>
    </source>
</evidence>
<accession>A0A840HW69</accession>
<evidence type="ECO:0000256" key="1">
    <source>
        <dbReference type="SAM" id="Phobius"/>
    </source>
</evidence>
<keyword evidence="1" id="KW-1133">Transmembrane helix</keyword>
<name>A0A840HW69_9SPHN</name>
<keyword evidence="1" id="KW-0812">Transmembrane</keyword>
<dbReference type="Proteomes" id="UP000575068">
    <property type="component" value="Unassembled WGS sequence"/>
</dbReference>
<reference evidence="2 3" key="1">
    <citation type="submission" date="2020-08" db="EMBL/GenBank/DDBJ databases">
        <title>Genomic Encyclopedia of Type Strains, Phase IV (KMG-IV): sequencing the most valuable type-strain genomes for metagenomic binning, comparative biology and taxonomic classification.</title>
        <authorList>
            <person name="Goeker M."/>
        </authorList>
    </citation>
    <scope>NUCLEOTIDE SEQUENCE [LARGE SCALE GENOMIC DNA]</scope>
    <source>
        <strain evidence="2 3">DSM 7465</strain>
    </source>
</reference>
<comment type="caution">
    <text evidence="2">The sequence shown here is derived from an EMBL/GenBank/DDBJ whole genome shotgun (WGS) entry which is preliminary data.</text>
</comment>
<keyword evidence="1" id="KW-0472">Membrane</keyword>
<dbReference type="EMBL" id="JACHOV010000008">
    <property type="protein sequence ID" value="MBB4641867.1"/>
    <property type="molecule type" value="Genomic_DNA"/>
</dbReference>
<dbReference type="RefSeq" id="WP_246414908.1">
    <property type="nucleotide sequence ID" value="NZ_JACHOV010000008.1"/>
</dbReference>
<sequence length="124" mass="12532">MRANIALSLVAFALLLRIAVPAGWMPAAAGSGYAITLCTGMGAISAWVDDEGRVHKEKPADAQSDQPCVFSGFSAALDLPALDGTLVVPPLAIVTLFVLPIASVTIGRGLAAPPPPSTGPPTSL</sequence>
<keyword evidence="3" id="KW-1185">Reference proteome</keyword>
<evidence type="ECO:0000313" key="3">
    <source>
        <dbReference type="Proteomes" id="UP000575068"/>
    </source>
</evidence>
<proteinExistence type="predicted"/>
<organism evidence="2 3">
    <name type="scientific">Rhizorhapis suberifaciens</name>
    <name type="common">corky root of lettuce</name>
    <dbReference type="NCBI Taxonomy" id="13656"/>
    <lineage>
        <taxon>Bacteria</taxon>
        <taxon>Pseudomonadati</taxon>
        <taxon>Pseudomonadota</taxon>
        <taxon>Alphaproteobacteria</taxon>
        <taxon>Sphingomonadales</taxon>
        <taxon>Sphingomonadaceae</taxon>
        <taxon>Rhizorhapis</taxon>
    </lineage>
</organism>
<evidence type="ECO:0000313" key="2">
    <source>
        <dbReference type="EMBL" id="MBB4641867.1"/>
    </source>
</evidence>
<gene>
    <name evidence="2" type="ORF">HNQ99_002185</name>
</gene>
<dbReference type="AlphaFoldDB" id="A0A840HW69"/>
<protein>
    <recommendedName>
        <fullName evidence="4">DUF2946 domain-containing protein</fullName>
    </recommendedName>
</protein>
<feature type="transmembrane region" description="Helical" evidence="1">
    <location>
        <begin position="87"/>
        <end position="107"/>
    </location>
</feature>